<dbReference type="AlphaFoldDB" id="A0A2P7U1V7"/>
<dbReference type="PANTHER" id="PTHR30023:SF0">
    <property type="entry name" value="PENICILLIN-SENSITIVE CARBOXYPEPTIDASE A"/>
    <property type="match status" value="1"/>
</dbReference>
<comment type="similarity">
    <text evidence="1">Belongs to the peptidase S13 family.</text>
</comment>
<dbReference type="PANTHER" id="PTHR30023">
    <property type="entry name" value="D-ALANYL-D-ALANINE CARBOXYPEPTIDASE"/>
    <property type="match status" value="1"/>
</dbReference>
<dbReference type="SUPFAM" id="SSF56601">
    <property type="entry name" value="beta-lactamase/transpeptidase-like"/>
    <property type="match status" value="1"/>
</dbReference>
<dbReference type="GO" id="GO:0006508">
    <property type="term" value="P:proteolysis"/>
    <property type="evidence" value="ECO:0007669"/>
    <property type="project" value="InterPro"/>
</dbReference>
<evidence type="ECO:0000313" key="4">
    <source>
        <dbReference type="EMBL" id="PSJ80962.1"/>
    </source>
</evidence>
<dbReference type="GO" id="GO:0000270">
    <property type="term" value="P:peptidoglycan metabolic process"/>
    <property type="evidence" value="ECO:0007669"/>
    <property type="project" value="TreeGrafter"/>
</dbReference>
<dbReference type="GO" id="GO:0004185">
    <property type="term" value="F:serine-type carboxypeptidase activity"/>
    <property type="evidence" value="ECO:0007669"/>
    <property type="project" value="InterPro"/>
</dbReference>
<keyword evidence="4" id="KW-0121">Carboxypeptidase</keyword>
<sequence length="470" mass="51272">MTFPQSLAIFMLATCSLPAMALNFGKIRADEISVYVQDLDTGKVQIDHRSGVPVNPASTMKLVTAFAAFQALGKNYRWTTNFKSPAPITGDTLNGDIYWEGSGDPVLDQEGLIALQQQLRDRGIRNIAGQLVLDRSLWGDIKNSKEFAADEAETYMTPPDPNRLAYKVVAVKGERNPLGDIVWTTNPPLPNIKLDNQATVVPSTAECKSISRYMSGRYSGGALIISGNVPETCLSETLYVNMLTSQDFARRSFINQWRAGGGMISDGLKVTATPSEAKTLATLQSKPLSGILADMNKFSNNLIARSVFLKLGQDKDLQEALHRADSAVKLELGMAGVDTTHLVLENGSGLSRKERVTAKMMGQLLEQAYFSRYKDEFINTLPIAGVDGTLKARLKQAGSNLRLKTGTLKNVRALAGYWLGRQPKVVVVVINSPHSDAYLKDMDRLVSEIVLPGGKSWVTLAASCEARQDV</sequence>
<keyword evidence="2" id="KW-0378">Hydrolase</keyword>
<keyword evidence="3" id="KW-0732">Signal</keyword>
<dbReference type="OrthoDB" id="9802627at2"/>
<keyword evidence="4" id="KW-0645">Protease</keyword>
<dbReference type="InterPro" id="IPR012338">
    <property type="entry name" value="Beta-lactam/transpept-like"/>
</dbReference>
<evidence type="ECO:0000313" key="5">
    <source>
        <dbReference type="Proteomes" id="UP000241868"/>
    </source>
</evidence>
<organism evidence="4 5">
    <name type="scientific">Neisseria iguanae</name>
    <dbReference type="NCBI Taxonomy" id="90242"/>
    <lineage>
        <taxon>Bacteria</taxon>
        <taxon>Pseudomonadati</taxon>
        <taxon>Pseudomonadota</taxon>
        <taxon>Betaproteobacteria</taxon>
        <taxon>Neisseriales</taxon>
        <taxon>Neisseriaceae</taxon>
        <taxon>Neisseria</taxon>
    </lineage>
</organism>
<dbReference type="Gene3D" id="3.50.80.20">
    <property type="entry name" value="D-Ala-D-Ala carboxypeptidase C, peptidase S13"/>
    <property type="match status" value="1"/>
</dbReference>
<dbReference type="NCBIfam" id="TIGR00666">
    <property type="entry name" value="PBP4"/>
    <property type="match status" value="1"/>
</dbReference>
<evidence type="ECO:0000256" key="3">
    <source>
        <dbReference type="SAM" id="SignalP"/>
    </source>
</evidence>
<feature type="chain" id="PRO_5015115188" evidence="3">
    <location>
        <begin position="22"/>
        <end position="470"/>
    </location>
</feature>
<dbReference type="Gene3D" id="3.40.710.10">
    <property type="entry name" value="DD-peptidase/beta-lactamase superfamily"/>
    <property type="match status" value="2"/>
</dbReference>
<dbReference type="EMBL" id="PXYY01000011">
    <property type="protein sequence ID" value="PSJ80962.1"/>
    <property type="molecule type" value="Genomic_DNA"/>
</dbReference>
<reference evidence="4 5" key="1">
    <citation type="submission" date="2018-03" db="EMBL/GenBank/DDBJ databases">
        <title>Neisseria weixii sp. nov., isolated from the intestinal contents of Tibetan Plateau pika (Ochotona curzoniae) in Yushu, Qinghai Province, China.</title>
        <authorList>
            <person name="Gui Z."/>
        </authorList>
    </citation>
    <scope>NUCLEOTIDE SEQUENCE [LARGE SCALE GENOMIC DNA]</scope>
    <source>
        <strain evidence="4 5">ATCC 51483</strain>
    </source>
</reference>
<dbReference type="InterPro" id="IPR000667">
    <property type="entry name" value="Peptidase_S13"/>
</dbReference>
<comment type="caution">
    <text evidence="4">The sequence shown here is derived from an EMBL/GenBank/DDBJ whole genome shotgun (WGS) entry which is preliminary data.</text>
</comment>
<accession>A0A2P7U1V7</accession>
<name>A0A2P7U1V7_9NEIS</name>
<evidence type="ECO:0000256" key="1">
    <source>
        <dbReference type="ARBA" id="ARBA00006096"/>
    </source>
</evidence>
<dbReference type="RefSeq" id="WP_106740564.1">
    <property type="nucleotide sequence ID" value="NZ_PXYY01000011.1"/>
</dbReference>
<keyword evidence="5" id="KW-1185">Reference proteome</keyword>
<feature type="signal peptide" evidence="3">
    <location>
        <begin position="1"/>
        <end position="21"/>
    </location>
</feature>
<dbReference type="Proteomes" id="UP000241868">
    <property type="component" value="Unassembled WGS sequence"/>
</dbReference>
<evidence type="ECO:0000256" key="2">
    <source>
        <dbReference type="ARBA" id="ARBA00022801"/>
    </source>
</evidence>
<gene>
    <name evidence="4" type="primary">dacB</name>
    <name evidence="4" type="ORF">C7N83_03100</name>
</gene>
<protein>
    <submittedName>
        <fullName evidence="4">D-alanyl-D-alanine carboxypeptidase/D-alanyl-D-alanine-endopeptidase</fullName>
    </submittedName>
</protein>
<dbReference type="PRINTS" id="PR00922">
    <property type="entry name" value="DADACBPTASE3"/>
</dbReference>
<dbReference type="Pfam" id="PF02113">
    <property type="entry name" value="Peptidase_S13"/>
    <property type="match status" value="1"/>
</dbReference>
<proteinExistence type="inferred from homology"/>